<evidence type="ECO:0000256" key="2">
    <source>
        <dbReference type="ARBA" id="ARBA00022723"/>
    </source>
</evidence>
<dbReference type="GO" id="GO:0051539">
    <property type="term" value="F:4 iron, 4 sulfur cluster binding"/>
    <property type="evidence" value="ECO:0007669"/>
    <property type="project" value="UniProtKB-KW"/>
</dbReference>
<evidence type="ECO:0000256" key="3">
    <source>
        <dbReference type="ARBA" id="ARBA00023004"/>
    </source>
</evidence>
<dbReference type="AlphaFoldDB" id="A0A7S7NS95"/>
<keyword evidence="4" id="KW-0411">Iron-sulfur</keyword>
<dbReference type="Gene3D" id="3.30.70.20">
    <property type="match status" value="2"/>
</dbReference>
<dbReference type="Proteomes" id="UP000593892">
    <property type="component" value="Chromosome"/>
</dbReference>
<dbReference type="PANTHER" id="PTHR43177">
    <property type="entry name" value="PROTEIN NRFC"/>
    <property type="match status" value="1"/>
</dbReference>
<evidence type="ECO:0000259" key="5">
    <source>
        <dbReference type="PROSITE" id="PS51379"/>
    </source>
</evidence>
<accession>A0A7S7NS95</accession>
<organism evidence="6 7">
    <name type="scientific">Paludibaculum fermentans</name>
    <dbReference type="NCBI Taxonomy" id="1473598"/>
    <lineage>
        <taxon>Bacteria</taxon>
        <taxon>Pseudomonadati</taxon>
        <taxon>Acidobacteriota</taxon>
        <taxon>Terriglobia</taxon>
        <taxon>Bryobacterales</taxon>
        <taxon>Bryobacteraceae</taxon>
        <taxon>Paludibaculum</taxon>
    </lineage>
</organism>
<keyword evidence="3" id="KW-0408">Iron</keyword>
<dbReference type="PANTHER" id="PTHR43177:SF3">
    <property type="entry name" value="PROTEIN NRFC HOMOLOG"/>
    <property type="match status" value="1"/>
</dbReference>
<proteinExistence type="predicted"/>
<dbReference type="PROSITE" id="PS51379">
    <property type="entry name" value="4FE4S_FER_2"/>
    <property type="match status" value="3"/>
</dbReference>
<dbReference type="InterPro" id="IPR017896">
    <property type="entry name" value="4Fe4S_Fe-S-bd"/>
</dbReference>
<dbReference type="Pfam" id="PF00037">
    <property type="entry name" value="Fer4"/>
    <property type="match status" value="1"/>
</dbReference>
<dbReference type="GO" id="GO:0046872">
    <property type="term" value="F:metal ion binding"/>
    <property type="evidence" value="ECO:0007669"/>
    <property type="project" value="UniProtKB-KW"/>
</dbReference>
<feature type="domain" description="4Fe-4S ferredoxin-type" evidence="5">
    <location>
        <begin position="141"/>
        <end position="170"/>
    </location>
</feature>
<evidence type="ECO:0000313" key="7">
    <source>
        <dbReference type="Proteomes" id="UP000593892"/>
    </source>
</evidence>
<dbReference type="Pfam" id="PF13247">
    <property type="entry name" value="Fer4_11"/>
    <property type="match status" value="1"/>
</dbReference>
<dbReference type="EMBL" id="CP063849">
    <property type="protein sequence ID" value="QOY88906.1"/>
    <property type="molecule type" value="Genomic_DNA"/>
</dbReference>
<evidence type="ECO:0000256" key="1">
    <source>
        <dbReference type="ARBA" id="ARBA00022485"/>
    </source>
</evidence>
<keyword evidence="7" id="KW-1185">Reference proteome</keyword>
<dbReference type="InterPro" id="IPR017900">
    <property type="entry name" value="4Fe4S_Fe_S_CS"/>
</dbReference>
<dbReference type="SUPFAM" id="SSF54862">
    <property type="entry name" value="4Fe-4S ferredoxins"/>
    <property type="match status" value="1"/>
</dbReference>
<name>A0A7S7NS95_PALFE</name>
<dbReference type="KEGG" id="pfer:IRI77_02790"/>
<evidence type="ECO:0000313" key="6">
    <source>
        <dbReference type="EMBL" id="QOY88906.1"/>
    </source>
</evidence>
<protein>
    <submittedName>
        <fullName evidence="6">4Fe-4S dicluster domain-containing protein</fullName>
    </submittedName>
</protein>
<dbReference type="RefSeq" id="WP_194450569.1">
    <property type="nucleotide sequence ID" value="NZ_CP063849.1"/>
</dbReference>
<gene>
    <name evidence="6" type="ORF">IRI77_02790</name>
</gene>
<evidence type="ECO:0000256" key="4">
    <source>
        <dbReference type="ARBA" id="ARBA00023014"/>
    </source>
</evidence>
<feature type="domain" description="4Fe-4S ferredoxin-type" evidence="5">
    <location>
        <begin position="109"/>
        <end position="140"/>
    </location>
</feature>
<feature type="domain" description="4Fe-4S ferredoxin-type" evidence="5">
    <location>
        <begin position="42"/>
        <end position="71"/>
    </location>
</feature>
<dbReference type="CDD" id="cd10551">
    <property type="entry name" value="PsrB"/>
    <property type="match status" value="1"/>
</dbReference>
<dbReference type="PROSITE" id="PS00198">
    <property type="entry name" value="4FE4S_FER_1"/>
    <property type="match status" value="1"/>
</dbReference>
<sequence length="245" mass="27230">MELTRRHLLLILTPAAAAFLDHKNGVSAAPPESKYKLADHYWGMIVDIAKCIGCGNCVRACSQENGVPTGYFRTWVERYSVPDYPAEHPIVESPNGGMDGFPNTEHKNTKNFFVPKLCNHCEHSPCVQVCPVGATFETPDGLVLVDKSYCLGCRYCVQACPYGCRYIDPQKEVVDKCTLCYHRISQGLTTACCETCPTGARQLVDLKNPNDPVHEILRTNSIQVLKPHMATGSKVYYKSLDQSVR</sequence>
<keyword evidence="1" id="KW-0004">4Fe-4S</keyword>
<keyword evidence="2" id="KW-0479">Metal-binding</keyword>
<reference evidence="6 7" key="1">
    <citation type="submission" date="2020-10" db="EMBL/GenBank/DDBJ databases">
        <title>Complete genome sequence of Paludibaculum fermentans P105T, a facultatively anaerobic acidobacterium capable of dissimilatory Fe(III) reduction.</title>
        <authorList>
            <person name="Dedysh S.N."/>
            <person name="Beletsky A.V."/>
            <person name="Kulichevskaya I.S."/>
            <person name="Mardanov A.V."/>
            <person name="Ravin N.V."/>
        </authorList>
    </citation>
    <scope>NUCLEOTIDE SEQUENCE [LARGE SCALE GENOMIC DNA]</scope>
    <source>
        <strain evidence="6 7">P105</strain>
    </source>
</reference>
<dbReference type="InterPro" id="IPR050954">
    <property type="entry name" value="ET_IronSulfur_Cluster-Binding"/>
</dbReference>